<reference evidence="3 4" key="1">
    <citation type="submission" date="2018-06" db="EMBL/GenBank/DDBJ databases">
        <authorList>
            <consortium name="Pathogen Informatics"/>
            <person name="Doyle S."/>
        </authorList>
    </citation>
    <scope>NUCLEOTIDE SEQUENCE [LARGE SCALE GENOMIC DNA]</scope>
    <source>
        <strain evidence="3 4">NCTC10723</strain>
    </source>
</reference>
<dbReference type="PANTHER" id="PTHR30204:SF85">
    <property type="entry name" value="MULTIDRUG-EFFLUX TRANSPORTER 2 REGULATOR"/>
    <property type="match status" value="1"/>
</dbReference>
<sequence>MNRRDKKLYTTGEFAKKFNIKKDTLFYYDKIGLFQPIEVDAKGYRYYSSTQIPILATILAFREMNISISKLQEYFATPSVLKLLELVDEQIVGIDREIERLGNIKRRFESIKENLLEGESVEFEKLYIKKEKSRKYIYSNLTDKDLEISLEEWLEMYNEFMLKLNKIDVISIGSVISVEDLKKRNFGRVCCLFIEDRKDEKELEEKTYAVYYYKGGVDEIDRIYNDILDKIEKENYIILGDAYEEYLITELEGLPENINVVKIKIEIGRRYKK</sequence>
<dbReference type="GO" id="GO:0003700">
    <property type="term" value="F:DNA-binding transcription factor activity"/>
    <property type="evidence" value="ECO:0007669"/>
    <property type="project" value="InterPro"/>
</dbReference>
<dbReference type="GO" id="GO:0003677">
    <property type="term" value="F:DNA binding"/>
    <property type="evidence" value="ECO:0007669"/>
    <property type="project" value="UniProtKB-KW"/>
</dbReference>
<dbReference type="SUPFAM" id="SSF55136">
    <property type="entry name" value="Probable bacterial effector-binding domain"/>
    <property type="match status" value="1"/>
</dbReference>
<dbReference type="InterPro" id="IPR000551">
    <property type="entry name" value="MerR-type_HTH_dom"/>
</dbReference>
<dbReference type="Gene3D" id="3.20.80.10">
    <property type="entry name" value="Regulatory factor, effector binding domain"/>
    <property type="match status" value="1"/>
</dbReference>
<dbReference type="PROSITE" id="PS50937">
    <property type="entry name" value="HTH_MERR_2"/>
    <property type="match status" value="1"/>
</dbReference>
<dbReference type="Pfam" id="PF06445">
    <property type="entry name" value="GyrI-like"/>
    <property type="match status" value="1"/>
</dbReference>
<dbReference type="InterPro" id="IPR009061">
    <property type="entry name" value="DNA-bd_dom_put_sf"/>
</dbReference>
<dbReference type="InterPro" id="IPR047057">
    <property type="entry name" value="MerR_fam"/>
</dbReference>
<dbReference type="Gene3D" id="1.10.1660.10">
    <property type="match status" value="1"/>
</dbReference>
<evidence type="ECO:0000259" key="2">
    <source>
        <dbReference type="PROSITE" id="PS50937"/>
    </source>
</evidence>
<protein>
    <submittedName>
        <fullName evidence="3">Mercuric resistance operon regulatory protein</fullName>
    </submittedName>
</protein>
<accession>A0A377GZ27</accession>
<dbReference type="InterPro" id="IPR011256">
    <property type="entry name" value="Reg_factor_effector_dom_sf"/>
</dbReference>
<dbReference type="Proteomes" id="UP000255328">
    <property type="component" value="Unassembled WGS sequence"/>
</dbReference>
<evidence type="ECO:0000256" key="1">
    <source>
        <dbReference type="ARBA" id="ARBA00023125"/>
    </source>
</evidence>
<dbReference type="OrthoDB" id="6006at2"/>
<keyword evidence="1" id="KW-0238">DNA-binding</keyword>
<dbReference type="Pfam" id="PF13411">
    <property type="entry name" value="MerR_1"/>
    <property type="match status" value="1"/>
</dbReference>
<dbReference type="RefSeq" id="WP_115271113.1">
    <property type="nucleotide sequence ID" value="NZ_UGGU01000003.1"/>
</dbReference>
<evidence type="ECO:0000313" key="4">
    <source>
        <dbReference type="Proteomes" id="UP000255328"/>
    </source>
</evidence>
<dbReference type="SUPFAM" id="SSF46955">
    <property type="entry name" value="Putative DNA-binding domain"/>
    <property type="match status" value="1"/>
</dbReference>
<dbReference type="AlphaFoldDB" id="A0A377GZ27"/>
<name>A0A377GZ27_9FUSO</name>
<evidence type="ECO:0000313" key="3">
    <source>
        <dbReference type="EMBL" id="STO32176.1"/>
    </source>
</evidence>
<proteinExistence type="predicted"/>
<dbReference type="PANTHER" id="PTHR30204">
    <property type="entry name" value="REDOX-CYCLING DRUG-SENSING TRANSCRIPTIONAL ACTIVATOR SOXR"/>
    <property type="match status" value="1"/>
</dbReference>
<keyword evidence="4" id="KW-1185">Reference proteome</keyword>
<dbReference type="SMART" id="SM00422">
    <property type="entry name" value="HTH_MERR"/>
    <property type="match status" value="1"/>
</dbReference>
<feature type="domain" description="HTH merR-type" evidence="2">
    <location>
        <begin position="8"/>
        <end position="77"/>
    </location>
</feature>
<organism evidence="3 4">
    <name type="scientific">Fusobacterium necrogenes</name>
    <dbReference type="NCBI Taxonomy" id="858"/>
    <lineage>
        <taxon>Bacteria</taxon>
        <taxon>Fusobacteriati</taxon>
        <taxon>Fusobacteriota</taxon>
        <taxon>Fusobacteriia</taxon>
        <taxon>Fusobacteriales</taxon>
        <taxon>Fusobacteriaceae</taxon>
        <taxon>Fusobacterium</taxon>
    </lineage>
</organism>
<dbReference type="InterPro" id="IPR029442">
    <property type="entry name" value="GyrI-like"/>
</dbReference>
<gene>
    <name evidence="3" type="primary">merR1</name>
    <name evidence="3" type="ORF">NCTC10723_01662</name>
</gene>
<dbReference type="EMBL" id="UGGU01000003">
    <property type="protein sequence ID" value="STO32176.1"/>
    <property type="molecule type" value="Genomic_DNA"/>
</dbReference>